<evidence type="ECO:0000313" key="1">
    <source>
        <dbReference type="EMBL" id="GMN62509.1"/>
    </source>
</evidence>
<evidence type="ECO:0000313" key="2">
    <source>
        <dbReference type="Proteomes" id="UP001187192"/>
    </source>
</evidence>
<protein>
    <submittedName>
        <fullName evidence="1">Uncharacterized protein</fullName>
    </submittedName>
</protein>
<dbReference type="EMBL" id="BTGU01000130">
    <property type="protein sequence ID" value="GMN62509.1"/>
    <property type="molecule type" value="Genomic_DNA"/>
</dbReference>
<proteinExistence type="predicted"/>
<comment type="caution">
    <text evidence="1">The sequence shown here is derived from an EMBL/GenBank/DDBJ whole genome shotgun (WGS) entry which is preliminary data.</text>
</comment>
<accession>A0AA88J4E5</accession>
<reference evidence="1" key="1">
    <citation type="submission" date="2023-07" db="EMBL/GenBank/DDBJ databases">
        <title>draft genome sequence of fig (Ficus carica).</title>
        <authorList>
            <person name="Takahashi T."/>
            <person name="Nishimura K."/>
        </authorList>
    </citation>
    <scope>NUCLEOTIDE SEQUENCE</scope>
</reference>
<dbReference type="InterPro" id="IPR025886">
    <property type="entry name" value="PP2-like"/>
</dbReference>
<name>A0AA88J4E5_FICCA</name>
<gene>
    <name evidence="1" type="ORF">TIFTF001_031591</name>
</gene>
<dbReference type="Proteomes" id="UP001187192">
    <property type="component" value="Unassembled WGS sequence"/>
</dbReference>
<keyword evidence="2" id="KW-1185">Reference proteome</keyword>
<dbReference type="AlphaFoldDB" id="A0AA88J4E5"/>
<sequence length="50" mass="5392">MRILSPQEMGEFFSEDGEDGSVLCSLKEVNGHVKSGLIVEGIELRPGVAM</sequence>
<organism evidence="1 2">
    <name type="scientific">Ficus carica</name>
    <name type="common">Common fig</name>
    <dbReference type="NCBI Taxonomy" id="3494"/>
    <lineage>
        <taxon>Eukaryota</taxon>
        <taxon>Viridiplantae</taxon>
        <taxon>Streptophyta</taxon>
        <taxon>Embryophyta</taxon>
        <taxon>Tracheophyta</taxon>
        <taxon>Spermatophyta</taxon>
        <taxon>Magnoliopsida</taxon>
        <taxon>eudicotyledons</taxon>
        <taxon>Gunneridae</taxon>
        <taxon>Pentapetalae</taxon>
        <taxon>rosids</taxon>
        <taxon>fabids</taxon>
        <taxon>Rosales</taxon>
        <taxon>Moraceae</taxon>
        <taxon>Ficeae</taxon>
        <taxon>Ficus</taxon>
    </lineage>
</organism>
<dbReference type="Pfam" id="PF14299">
    <property type="entry name" value="PP2"/>
    <property type="match status" value="1"/>
</dbReference>